<dbReference type="EMBL" id="PEYV01000062">
    <property type="protein sequence ID" value="PIS21232.1"/>
    <property type="molecule type" value="Genomic_DNA"/>
</dbReference>
<reference evidence="2" key="1">
    <citation type="submission" date="2017-09" db="EMBL/GenBank/DDBJ databases">
        <title>Depth-based differentiation of microbial function through sediment-hosted aquifers and enrichment of novel symbionts in the deep terrestrial subsurface.</title>
        <authorList>
            <person name="Probst A.J."/>
            <person name="Ladd B."/>
            <person name="Jarett J.K."/>
            <person name="Geller-Mcgrath D.E."/>
            <person name="Sieber C.M.K."/>
            <person name="Emerson J.B."/>
            <person name="Anantharaman K."/>
            <person name="Thomas B.C."/>
            <person name="Malmstrom R."/>
            <person name="Stieglmeier M."/>
            <person name="Klingl A."/>
            <person name="Woyke T."/>
            <person name="Ryan C.M."/>
            <person name="Banfield J.F."/>
        </authorList>
    </citation>
    <scope>NUCLEOTIDE SEQUENCE [LARGE SCALE GENOMIC DNA]</scope>
</reference>
<evidence type="ECO:0000313" key="2">
    <source>
        <dbReference type="Proteomes" id="UP000231098"/>
    </source>
</evidence>
<organism evidence="1 2">
    <name type="scientific">candidate division WWE3 bacterium CG08_land_8_20_14_0_20_41_15</name>
    <dbReference type="NCBI Taxonomy" id="1975086"/>
    <lineage>
        <taxon>Bacteria</taxon>
        <taxon>Katanobacteria</taxon>
    </lineage>
</organism>
<gene>
    <name evidence="1" type="ORF">COT51_03825</name>
</gene>
<proteinExistence type="predicted"/>
<dbReference type="AlphaFoldDB" id="A0A2H0X8K3"/>
<protein>
    <submittedName>
        <fullName evidence="1">Uncharacterized protein</fullName>
    </submittedName>
</protein>
<sequence>MLVYIKQTESNKIKKEKAMKKLLIFVALLAVLLAIVPMGVAGEGQGLMKLHLWGRADFLNNGVVVTAWLTSRNGLKLSLPLLVGVGEVIGQISGCPPPGSECFGYMYSIDLFPVFSSGDTGIAVEIRQGDGVFGRVTWDGDEVDCRVDLHWPATLTAVDGSTRTVRVWTRQAWTYSWLGFVDPANSLRVHPAYPQNMTTELLFEIPQGRASRAILTLQVLQAPAHPIEVGVNGELWQKVNSGTRSVSFDVTEVVRGKREVVFNLTARGTSVGVQFYGLARTGKEPRLTIENLQ</sequence>
<comment type="caution">
    <text evidence="1">The sequence shown here is derived from an EMBL/GenBank/DDBJ whole genome shotgun (WGS) entry which is preliminary data.</text>
</comment>
<name>A0A2H0X8K3_UNCKA</name>
<evidence type="ECO:0000313" key="1">
    <source>
        <dbReference type="EMBL" id="PIS21232.1"/>
    </source>
</evidence>
<dbReference type="Proteomes" id="UP000231098">
    <property type="component" value="Unassembled WGS sequence"/>
</dbReference>
<accession>A0A2H0X8K3</accession>